<dbReference type="InterPro" id="IPR036388">
    <property type="entry name" value="WH-like_DNA-bd_sf"/>
</dbReference>
<dbReference type="Gene3D" id="1.10.10.10">
    <property type="entry name" value="Winged helix-like DNA-binding domain superfamily/Winged helix DNA-binding domain"/>
    <property type="match status" value="1"/>
</dbReference>
<evidence type="ECO:0000313" key="10">
    <source>
        <dbReference type="EMBL" id="KPQ29321.1"/>
    </source>
</evidence>
<dbReference type="PROSITE" id="PS50110">
    <property type="entry name" value="RESPONSE_REGULATORY"/>
    <property type="match status" value="1"/>
</dbReference>
<dbReference type="InterPro" id="IPR011006">
    <property type="entry name" value="CheY-like_superfamily"/>
</dbReference>
<dbReference type="SUPFAM" id="SSF52172">
    <property type="entry name" value="CheY-like"/>
    <property type="match status" value="1"/>
</dbReference>
<dbReference type="GO" id="GO:0000156">
    <property type="term" value="F:phosphorelay response regulator activity"/>
    <property type="evidence" value="ECO:0007669"/>
    <property type="project" value="TreeGrafter"/>
</dbReference>
<dbReference type="SMART" id="SM00862">
    <property type="entry name" value="Trans_reg_C"/>
    <property type="match status" value="1"/>
</dbReference>
<dbReference type="FunFam" id="1.10.10.10:FF:000005">
    <property type="entry name" value="Two-component system response regulator"/>
    <property type="match status" value="1"/>
</dbReference>
<dbReference type="CDD" id="cd19935">
    <property type="entry name" value="REC_OmpR_CusR-like"/>
    <property type="match status" value="1"/>
</dbReference>
<dbReference type="OrthoDB" id="9802426at2"/>
<dbReference type="AlphaFoldDB" id="A0A0P8BLL2"/>
<organism evidence="10 11">
    <name type="scientific">Marinobacter excellens HL-55</name>
    <dbReference type="NCBI Taxonomy" id="1305731"/>
    <lineage>
        <taxon>Bacteria</taxon>
        <taxon>Pseudomonadati</taxon>
        <taxon>Pseudomonadota</taxon>
        <taxon>Gammaproteobacteria</taxon>
        <taxon>Pseudomonadales</taxon>
        <taxon>Marinobacteraceae</taxon>
        <taxon>Marinobacter</taxon>
    </lineage>
</organism>
<keyword evidence="4 7" id="KW-0238">DNA-binding</keyword>
<protein>
    <submittedName>
        <fullName evidence="10">Two-component system, OmpR family, copper resistance phosphate regulon response regulator CusR</fullName>
    </submittedName>
</protein>
<accession>A0A0P8BLL2</accession>
<keyword evidence="5" id="KW-0804">Transcription</keyword>
<dbReference type="InterPro" id="IPR006291">
    <property type="entry name" value="CusR-like"/>
</dbReference>
<dbReference type="InterPro" id="IPR039420">
    <property type="entry name" value="WalR-like"/>
</dbReference>
<keyword evidence="3" id="KW-0805">Transcription regulation</keyword>
<evidence type="ECO:0000256" key="7">
    <source>
        <dbReference type="PROSITE-ProRule" id="PRU01091"/>
    </source>
</evidence>
<dbReference type="InterPro" id="IPR001789">
    <property type="entry name" value="Sig_transdc_resp-reg_receiver"/>
</dbReference>
<dbReference type="GO" id="GO:0005829">
    <property type="term" value="C:cytosol"/>
    <property type="evidence" value="ECO:0007669"/>
    <property type="project" value="TreeGrafter"/>
</dbReference>
<gene>
    <name evidence="10" type="primary">cusR</name>
    <name evidence="10" type="ORF">HLUCCX14_07290</name>
</gene>
<dbReference type="PROSITE" id="PS51755">
    <property type="entry name" value="OMPR_PHOB"/>
    <property type="match status" value="1"/>
</dbReference>
<reference evidence="10 11" key="1">
    <citation type="submission" date="2015-09" db="EMBL/GenBank/DDBJ databases">
        <title>Identification and resolution of microdiversity through metagenomic sequencing of parallel consortia.</title>
        <authorList>
            <person name="Nelson W.C."/>
            <person name="Romine M.F."/>
            <person name="Lindemann S.R."/>
        </authorList>
    </citation>
    <scope>NUCLEOTIDE SEQUENCE [LARGE SCALE GENOMIC DNA]</scope>
    <source>
        <strain evidence="10">HL-55</strain>
    </source>
</reference>
<evidence type="ECO:0000256" key="1">
    <source>
        <dbReference type="ARBA" id="ARBA00022553"/>
    </source>
</evidence>
<evidence type="ECO:0000256" key="4">
    <source>
        <dbReference type="ARBA" id="ARBA00023125"/>
    </source>
</evidence>
<dbReference type="CDD" id="cd00383">
    <property type="entry name" value="trans_reg_C"/>
    <property type="match status" value="1"/>
</dbReference>
<proteinExistence type="predicted"/>
<name>A0A0P8BLL2_9GAMM</name>
<feature type="domain" description="Response regulatory" evidence="8">
    <location>
        <begin position="2"/>
        <end position="115"/>
    </location>
</feature>
<evidence type="ECO:0000256" key="2">
    <source>
        <dbReference type="ARBA" id="ARBA00023012"/>
    </source>
</evidence>
<dbReference type="GO" id="GO:0032993">
    <property type="term" value="C:protein-DNA complex"/>
    <property type="evidence" value="ECO:0007669"/>
    <property type="project" value="TreeGrafter"/>
</dbReference>
<dbReference type="InterPro" id="IPR001867">
    <property type="entry name" value="OmpR/PhoB-type_DNA-bd"/>
</dbReference>
<feature type="modified residue" description="4-aspartylphosphate" evidence="6">
    <location>
        <position position="51"/>
    </location>
</feature>
<evidence type="ECO:0000256" key="6">
    <source>
        <dbReference type="PROSITE-ProRule" id="PRU00169"/>
    </source>
</evidence>
<dbReference type="GO" id="GO:0006355">
    <property type="term" value="P:regulation of DNA-templated transcription"/>
    <property type="evidence" value="ECO:0007669"/>
    <property type="project" value="InterPro"/>
</dbReference>
<dbReference type="GO" id="GO:0000976">
    <property type="term" value="F:transcription cis-regulatory region binding"/>
    <property type="evidence" value="ECO:0007669"/>
    <property type="project" value="TreeGrafter"/>
</dbReference>
<evidence type="ECO:0000256" key="5">
    <source>
        <dbReference type="ARBA" id="ARBA00023163"/>
    </source>
</evidence>
<keyword evidence="1 6" id="KW-0597">Phosphoprotein</keyword>
<feature type="DNA-binding region" description="OmpR/PhoB-type" evidence="7">
    <location>
        <begin position="124"/>
        <end position="222"/>
    </location>
</feature>
<feature type="domain" description="OmpR/PhoB-type" evidence="9">
    <location>
        <begin position="124"/>
        <end position="222"/>
    </location>
</feature>
<dbReference type="Gene3D" id="6.10.250.690">
    <property type="match status" value="1"/>
</dbReference>
<dbReference type="PANTHER" id="PTHR48111:SF41">
    <property type="entry name" value="TRANSCRIPTIONAL REGULATORY PROTEIN CUSR-RELATED"/>
    <property type="match status" value="1"/>
</dbReference>
<evidence type="ECO:0000313" key="11">
    <source>
        <dbReference type="Proteomes" id="UP000050416"/>
    </source>
</evidence>
<evidence type="ECO:0000256" key="3">
    <source>
        <dbReference type="ARBA" id="ARBA00023015"/>
    </source>
</evidence>
<dbReference type="Pfam" id="PF00486">
    <property type="entry name" value="Trans_reg_C"/>
    <property type="match status" value="1"/>
</dbReference>
<dbReference type="STRING" id="1305731.GCA_000934705_03690"/>
<dbReference type="Proteomes" id="UP000050416">
    <property type="component" value="Unassembled WGS sequence"/>
</dbReference>
<dbReference type="EMBL" id="LJZQ01000007">
    <property type="protein sequence ID" value="KPQ29321.1"/>
    <property type="molecule type" value="Genomic_DNA"/>
</dbReference>
<dbReference type="Gene3D" id="3.40.50.2300">
    <property type="match status" value="1"/>
</dbReference>
<dbReference type="Pfam" id="PF00072">
    <property type="entry name" value="Response_reg"/>
    <property type="match status" value="1"/>
</dbReference>
<dbReference type="PATRIC" id="fig|1305731.5.peg.3459"/>
<dbReference type="PANTHER" id="PTHR48111">
    <property type="entry name" value="REGULATOR OF RPOS"/>
    <property type="match status" value="1"/>
</dbReference>
<comment type="caution">
    <text evidence="10">The sequence shown here is derived from an EMBL/GenBank/DDBJ whole genome shotgun (WGS) entry which is preliminary data.</text>
</comment>
<evidence type="ECO:0000259" key="9">
    <source>
        <dbReference type="PROSITE" id="PS51755"/>
    </source>
</evidence>
<keyword evidence="2" id="KW-0902">Two-component regulatory system</keyword>
<dbReference type="SMART" id="SM00448">
    <property type="entry name" value="REC"/>
    <property type="match status" value="1"/>
</dbReference>
<evidence type="ECO:0000259" key="8">
    <source>
        <dbReference type="PROSITE" id="PS50110"/>
    </source>
</evidence>
<sequence length="226" mass="25826">MRILLVEDEVKAAEYLRKGLTESDYLVEVANTKLDARHLIEEESFDLVVLDIMLPQLNGWQLLEILKQRSSAPVLFLTARDSVEDRVRGLESGGDDYLVKPFSYAEFLARVRSLLRRGGTTRELDHLTVADLELDVISRKVTRDGKEITLTPREFSLLHLLLTHQEQVLARTDIATQLWDMNFDSDTKVVDVAVRRLKAKVDDGYSMRLIHNVRGVGYVLRAKPHS</sequence>
<dbReference type="NCBIfam" id="TIGR01387">
    <property type="entry name" value="cztR_silR_copR"/>
    <property type="match status" value="1"/>
</dbReference>